<dbReference type="OrthoDB" id="517270at2"/>
<gene>
    <name evidence="1" type="ORF">FKR81_35635</name>
</gene>
<name>A0A563EJI8_9PSEU</name>
<reference evidence="1 2" key="1">
    <citation type="submission" date="2019-07" db="EMBL/GenBank/DDBJ databases">
        <title>Lentzea xizangensis sp. nov., isolated from Qinghai-Tibetan Plateau Soils.</title>
        <authorList>
            <person name="Huang J."/>
        </authorList>
    </citation>
    <scope>NUCLEOTIDE SEQUENCE [LARGE SCALE GENOMIC DNA]</scope>
    <source>
        <strain evidence="1 2">FXJ1.1311</strain>
    </source>
</reference>
<dbReference type="Proteomes" id="UP000316639">
    <property type="component" value="Unassembled WGS sequence"/>
</dbReference>
<dbReference type="CDD" id="cd02440">
    <property type="entry name" value="AdoMet_MTases"/>
    <property type="match status" value="1"/>
</dbReference>
<evidence type="ECO:0000313" key="2">
    <source>
        <dbReference type="Proteomes" id="UP000316639"/>
    </source>
</evidence>
<dbReference type="InterPro" id="IPR029063">
    <property type="entry name" value="SAM-dependent_MTases_sf"/>
</dbReference>
<dbReference type="EMBL" id="VOBR01000032">
    <property type="protein sequence ID" value="TWP46537.1"/>
    <property type="molecule type" value="Genomic_DNA"/>
</dbReference>
<dbReference type="Gene3D" id="3.40.50.150">
    <property type="entry name" value="Vaccinia Virus protein VP39"/>
    <property type="match status" value="1"/>
</dbReference>
<keyword evidence="1" id="KW-0489">Methyltransferase</keyword>
<organism evidence="1 2">
    <name type="scientific">Lentzea tibetensis</name>
    <dbReference type="NCBI Taxonomy" id="2591470"/>
    <lineage>
        <taxon>Bacteria</taxon>
        <taxon>Bacillati</taxon>
        <taxon>Actinomycetota</taxon>
        <taxon>Actinomycetes</taxon>
        <taxon>Pseudonocardiales</taxon>
        <taxon>Pseudonocardiaceae</taxon>
        <taxon>Lentzea</taxon>
    </lineage>
</organism>
<keyword evidence="2" id="KW-1185">Reference proteome</keyword>
<dbReference type="GO" id="GO:0008168">
    <property type="term" value="F:methyltransferase activity"/>
    <property type="evidence" value="ECO:0007669"/>
    <property type="project" value="UniProtKB-KW"/>
</dbReference>
<keyword evidence="1" id="KW-0808">Transferase</keyword>
<dbReference type="GO" id="GO:0032259">
    <property type="term" value="P:methylation"/>
    <property type="evidence" value="ECO:0007669"/>
    <property type="project" value="UniProtKB-KW"/>
</dbReference>
<accession>A0A563EJI8</accession>
<dbReference type="Pfam" id="PF13489">
    <property type="entry name" value="Methyltransf_23"/>
    <property type="match status" value="1"/>
</dbReference>
<comment type="caution">
    <text evidence="1">The sequence shown here is derived from an EMBL/GenBank/DDBJ whole genome shotgun (WGS) entry which is preliminary data.</text>
</comment>
<protein>
    <submittedName>
        <fullName evidence="1">Class I SAM-dependent methyltransferase</fullName>
    </submittedName>
</protein>
<dbReference type="SUPFAM" id="SSF53335">
    <property type="entry name" value="S-adenosyl-L-methionine-dependent methyltransferases"/>
    <property type="match status" value="1"/>
</dbReference>
<dbReference type="AlphaFoldDB" id="A0A563EJI8"/>
<proteinExistence type="predicted"/>
<sequence length="187" mass="20062">MNRERGLSSYQRELGIDVLASAGRSWVDLCCGSGKALLEAAGRVENVTGVDLVGHFHSAPPPGVRFVTASVDTWELDGPVDLVTCVHGVHYVGDKLGLLERAASWLAPGGLLVANFEAVSIRLGDGLAAGRRLTKALREAGFSYDGRRHRVRFTGPGRPRLPFTYLGADDQAGPNYTGQPAVHSYYD</sequence>
<evidence type="ECO:0000313" key="1">
    <source>
        <dbReference type="EMBL" id="TWP46537.1"/>
    </source>
</evidence>